<reference evidence="2 3" key="1">
    <citation type="journal article" date="2016" name="Environ. Microbiol.">
        <title>Genomic resolution of a cold subsurface aquifer community provides metabolic insights for novel microbes adapted to high CO concentrations.</title>
        <authorList>
            <person name="Probst A.J."/>
            <person name="Castelle C.J."/>
            <person name="Singh A."/>
            <person name="Brown C.T."/>
            <person name="Anantharaman K."/>
            <person name="Sharon I."/>
            <person name="Hug L.A."/>
            <person name="Burstein D."/>
            <person name="Emerson J.B."/>
            <person name="Thomas B.C."/>
            <person name="Banfield J.F."/>
        </authorList>
    </citation>
    <scope>NUCLEOTIDE SEQUENCE [LARGE SCALE GENOMIC DNA]</scope>
    <source>
        <strain evidence="2">CG2_30_39_24</strain>
    </source>
</reference>
<protein>
    <recommendedName>
        <fullName evidence="1">Methyltransferase type 11 domain-containing protein</fullName>
    </recommendedName>
</protein>
<evidence type="ECO:0000313" key="3">
    <source>
        <dbReference type="Proteomes" id="UP000183922"/>
    </source>
</evidence>
<dbReference type="STRING" id="1805236.AUK13_00900"/>
<name>A0A1J5F8C6_9BACT</name>
<feature type="domain" description="Methyltransferase type 11" evidence="1">
    <location>
        <begin position="50"/>
        <end position="139"/>
    </location>
</feature>
<dbReference type="InterPro" id="IPR013216">
    <property type="entry name" value="Methyltransf_11"/>
</dbReference>
<dbReference type="EMBL" id="MNYR01000013">
    <property type="protein sequence ID" value="OIP56525.1"/>
    <property type="molecule type" value="Genomic_DNA"/>
</dbReference>
<evidence type="ECO:0000313" key="2">
    <source>
        <dbReference type="EMBL" id="OIP56525.1"/>
    </source>
</evidence>
<dbReference type="InterPro" id="IPR029063">
    <property type="entry name" value="SAM-dependent_MTases_sf"/>
</dbReference>
<dbReference type="PANTHER" id="PTHR43861:SF1">
    <property type="entry name" value="TRANS-ACONITATE 2-METHYLTRANSFERASE"/>
    <property type="match status" value="1"/>
</dbReference>
<sequence length="226" mass="26276">MNEKKAVKIMEITKKTYELIGSEFSATRDRIWPEMEELAKKYVKQGDKVLDVGCGNGRLIEVLPKVDYLGVDSSEVLLKKIKDARVRKLDILELDKLDENNFDAVFCFASFNHVAGKELRLKVLADIKKLLKPAGWLIMTNWNMWRLGVKKSIWHSKKIGFKDVMTVWTSGDGKKRGEIYYRAFTRAELKRLFRKSGFKILENYYSQDGRQAHWWSGRNIVTVGQH</sequence>
<dbReference type="CDD" id="cd02440">
    <property type="entry name" value="AdoMet_MTases"/>
    <property type="match status" value="1"/>
</dbReference>
<comment type="caution">
    <text evidence="2">The sequence shown here is derived from an EMBL/GenBank/DDBJ whole genome shotgun (WGS) entry which is preliminary data.</text>
</comment>
<organism evidence="2 3">
    <name type="scientific">Candidatus Kuenenbacteria bacterium CG2_30_39_24</name>
    <dbReference type="NCBI Taxonomy" id="1805236"/>
    <lineage>
        <taxon>Bacteria</taxon>
        <taxon>Candidatus Kueneniibacteriota</taxon>
    </lineage>
</organism>
<evidence type="ECO:0000259" key="1">
    <source>
        <dbReference type="Pfam" id="PF08241"/>
    </source>
</evidence>
<proteinExistence type="predicted"/>
<accession>A0A1J5F8C6</accession>
<dbReference type="Gene3D" id="3.40.50.150">
    <property type="entry name" value="Vaccinia Virus protein VP39"/>
    <property type="match status" value="1"/>
</dbReference>
<dbReference type="Proteomes" id="UP000183922">
    <property type="component" value="Unassembled WGS sequence"/>
</dbReference>
<dbReference type="GO" id="GO:0008757">
    <property type="term" value="F:S-adenosylmethionine-dependent methyltransferase activity"/>
    <property type="evidence" value="ECO:0007669"/>
    <property type="project" value="InterPro"/>
</dbReference>
<dbReference type="SUPFAM" id="SSF53335">
    <property type="entry name" value="S-adenosyl-L-methionine-dependent methyltransferases"/>
    <property type="match status" value="1"/>
</dbReference>
<gene>
    <name evidence="2" type="ORF">AUK13_00900</name>
</gene>
<dbReference type="AlphaFoldDB" id="A0A1J5F8C6"/>
<dbReference type="Pfam" id="PF08241">
    <property type="entry name" value="Methyltransf_11"/>
    <property type="match status" value="1"/>
</dbReference>
<dbReference type="PANTHER" id="PTHR43861">
    <property type="entry name" value="TRANS-ACONITATE 2-METHYLTRANSFERASE-RELATED"/>
    <property type="match status" value="1"/>
</dbReference>